<comment type="subcellular location">
    <subcellularLocation>
        <location evidence="1">Membrane</location>
        <topology evidence="1">Multi-pass membrane protein</topology>
    </subcellularLocation>
</comment>
<gene>
    <name evidence="8" type="ORF">SAMN05216490_2230</name>
</gene>
<dbReference type="PANTHER" id="PTHR11819:SF195">
    <property type="entry name" value="SODIUM_GLUCOSE COTRANSPORTER 4"/>
    <property type="match status" value="1"/>
</dbReference>
<dbReference type="Gene3D" id="1.20.1730.10">
    <property type="entry name" value="Sodium/glucose cotransporter"/>
    <property type="match status" value="1"/>
</dbReference>
<keyword evidence="3 7" id="KW-0812">Transmembrane</keyword>
<evidence type="ECO:0000313" key="9">
    <source>
        <dbReference type="Proteomes" id="UP000199679"/>
    </source>
</evidence>
<name>A0A1H1WML9_MUCMA</name>
<reference evidence="8 9" key="1">
    <citation type="submission" date="2016-10" db="EMBL/GenBank/DDBJ databases">
        <authorList>
            <person name="de Groot N.N."/>
        </authorList>
    </citation>
    <scope>NUCLEOTIDE SEQUENCE [LARGE SCALE GENOMIC DNA]</scope>
    <source>
        <strain evidence="8 9">MP1X4</strain>
    </source>
</reference>
<evidence type="ECO:0000256" key="3">
    <source>
        <dbReference type="ARBA" id="ARBA00022692"/>
    </source>
</evidence>
<dbReference type="CDD" id="cd10328">
    <property type="entry name" value="SLC5sbd_YidK"/>
    <property type="match status" value="1"/>
</dbReference>
<keyword evidence="5 7" id="KW-0472">Membrane</keyword>
<feature type="transmembrane region" description="Helical" evidence="7">
    <location>
        <begin position="378"/>
        <end position="398"/>
    </location>
</feature>
<dbReference type="RefSeq" id="WP_091372377.1">
    <property type="nucleotide sequence ID" value="NZ_LT629740.1"/>
</dbReference>
<comment type="similarity">
    <text evidence="2 6">Belongs to the sodium:solute symporter (SSF) (TC 2.A.21) family.</text>
</comment>
<feature type="transmembrane region" description="Helical" evidence="7">
    <location>
        <begin position="71"/>
        <end position="94"/>
    </location>
</feature>
<accession>A0A1H1WML9</accession>
<keyword evidence="9" id="KW-1185">Reference proteome</keyword>
<dbReference type="Proteomes" id="UP000199679">
    <property type="component" value="Chromosome I"/>
</dbReference>
<dbReference type="Pfam" id="PF00474">
    <property type="entry name" value="SSF"/>
    <property type="match status" value="1"/>
</dbReference>
<dbReference type="NCBIfam" id="NF007790">
    <property type="entry name" value="PRK10484.1"/>
    <property type="match status" value="1"/>
</dbReference>
<feature type="transmembrane region" description="Helical" evidence="7">
    <location>
        <begin position="433"/>
        <end position="453"/>
    </location>
</feature>
<evidence type="ECO:0000256" key="7">
    <source>
        <dbReference type="SAM" id="Phobius"/>
    </source>
</evidence>
<evidence type="ECO:0000256" key="4">
    <source>
        <dbReference type="ARBA" id="ARBA00022989"/>
    </source>
</evidence>
<proteinExistence type="inferred from homology"/>
<dbReference type="EMBL" id="LT629740">
    <property type="protein sequence ID" value="SDS98304.1"/>
    <property type="molecule type" value="Genomic_DNA"/>
</dbReference>
<dbReference type="GO" id="GO:0005412">
    <property type="term" value="F:D-glucose:sodium symporter activity"/>
    <property type="evidence" value="ECO:0007669"/>
    <property type="project" value="TreeGrafter"/>
</dbReference>
<feature type="transmembrane region" description="Helical" evidence="7">
    <location>
        <begin position="115"/>
        <end position="141"/>
    </location>
</feature>
<dbReference type="NCBIfam" id="TIGR00813">
    <property type="entry name" value="sss"/>
    <property type="match status" value="1"/>
</dbReference>
<keyword evidence="4 7" id="KW-1133">Transmembrane helix</keyword>
<evidence type="ECO:0000256" key="1">
    <source>
        <dbReference type="ARBA" id="ARBA00004141"/>
    </source>
</evidence>
<feature type="transmembrane region" description="Helical" evidence="7">
    <location>
        <begin position="277"/>
        <end position="304"/>
    </location>
</feature>
<dbReference type="PANTHER" id="PTHR11819">
    <property type="entry name" value="SOLUTE CARRIER FAMILY 5"/>
    <property type="match status" value="1"/>
</dbReference>
<evidence type="ECO:0000256" key="6">
    <source>
        <dbReference type="RuleBase" id="RU362091"/>
    </source>
</evidence>
<evidence type="ECO:0000313" key="8">
    <source>
        <dbReference type="EMBL" id="SDS98304.1"/>
    </source>
</evidence>
<dbReference type="GO" id="GO:0005886">
    <property type="term" value="C:plasma membrane"/>
    <property type="evidence" value="ECO:0007669"/>
    <property type="project" value="TreeGrafter"/>
</dbReference>
<feature type="transmembrane region" description="Helical" evidence="7">
    <location>
        <begin position="404"/>
        <end position="426"/>
    </location>
</feature>
<protein>
    <submittedName>
        <fullName evidence="8">Solute:Na+ symporter, SSS family</fullName>
    </submittedName>
</protein>
<dbReference type="InterPro" id="IPR038377">
    <property type="entry name" value="Na/Glc_symporter_sf"/>
</dbReference>
<feature type="transmembrane region" description="Helical" evidence="7">
    <location>
        <begin position="188"/>
        <end position="205"/>
    </location>
</feature>
<feature type="transmembrane region" description="Helical" evidence="7">
    <location>
        <begin position="324"/>
        <end position="357"/>
    </location>
</feature>
<dbReference type="OrthoDB" id="9814523at2"/>
<dbReference type="PROSITE" id="PS50283">
    <property type="entry name" value="NA_SOLUT_SYMP_3"/>
    <property type="match status" value="1"/>
</dbReference>
<dbReference type="InterPro" id="IPR001734">
    <property type="entry name" value="Na/solute_symporter"/>
</dbReference>
<dbReference type="AlphaFoldDB" id="A0A1H1WML9"/>
<evidence type="ECO:0000256" key="2">
    <source>
        <dbReference type="ARBA" id="ARBA00006434"/>
    </source>
</evidence>
<feature type="transmembrane region" description="Helical" evidence="7">
    <location>
        <begin position="502"/>
        <end position="527"/>
    </location>
</feature>
<organism evidence="8 9">
    <name type="scientific">Mucilaginibacter mallensis</name>
    <dbReference type="NCBI Taxonomy" id="652787"/>
    <lineage>
        <taxon>Bacteria</taxon>
        <taxon>Pseudomonadati</taxon>
        <taxon>Bacteroidota</taxon>
        <taxon>Sphingobacteriia</taxon>
        <taxon>Sphingobacteriales</taxon>
        <taxon>Sphingobacteriaceae</taxon>
        <taxon>Mucilaginibacter</taxon>
    </lineage>
</organism>
<feature type="transmembrane region" description="Helical" evidence="7">
    <location>
        <begin position="153"/>
        <end position="176"/>
    </location>
</feature>
<feature type="transmembrane region" description="Helical" evidence="7">
    <location>
        <begin position="459"/>
        <end position="481"/>
    </location>
</feature>
<feature type="transmembrane region" description="Helical" evidence="7">
    <location>
        <begin position="237"/>
        <end position="256"/>
    </location>
</feature>
<evidence type="ECO:0000256" key="5">
    <source>
        <dbReference type="ARBA" id="ARBA00023136"/>
    </source>
</evidence>
<sequence>MLLSFIICTGLVALISWLKTRRTRLKTVNDYFLSNRSLGFVLVGSSIFLTNLSGNLLIGENESVYINNMSVMAWGMTSILAMLVVSEFLLPVYLRIGAITTPDFLEHRFDAVTKRIVSIVFLASYAINLIPTILYGGALAMNGIFHVSQHTGWGATTTCCVLIVIIGISGSFYSILGGLRAMSISDTLLGLGMMTGCLLISYYGFNYLGHGNLLAGVRVILHQKKEHLNAIGSATDAVPFSTIFTGMLLMNLYYWGMEQFIVQQALASKNLKECQKGIALACVGKLLAPLILNLPGLIAVHLYPHLDNTREVFPRLISDILPGVFQGFMASIVLGAVFSTFNAGLNSSGTLFIMNIYKPWLDKSGKQKNDEQLVRSSKIFQVLLTLMGCCIAPFIILFKGGFYTYIQMLSGFFTVPVFSVLLVGFLTRRVPPVAVKIGLAFFILTYASVILVFQPPMHYLHVLAILFVLTVAIMLLIGRLFPLKVPYQAEKHPVVDIQPWRYRHWVSALLITLMVLAFVLFSSIGIAGR</sequence>